<comment type="caution">
    <text evidence="2">The sequence shown here is derived from an EMBL/GenBank/DDBJ whole genome shotgun (WGS) entry which is preliminary data.</text>
</comment>
<dbReference type="PANTHER" id="PTHR39150">
    <property type="entry name" value="54S RIBOSOMAL PROTEIN L28, MITOCHONDRIAL"/>
    <property type="match status" value="1"/>
</dbReference>
<accession>A0A9Q5HTH5</accession>
<evidence type="ECO:0008006" key="4">
    <source>
        <dbReference type="Google" id="ProtNLM"/>
    </source>
</evidence>
<dbReference type="InterPro" id="IPR042831">
    <property type="entry name" value="Ribosomal_mL40_fung"/>
</dbReference>
<evidence type="ECO:0000313" key="2">
    <source>
        <dbReference type="EMBL" id="OCB85567.1"/>
    </source>
</evidence>
<gene>
    <name evidence="2" type="ORF">A7U60_g7215</name>
</gene>
<protein>
    <recommendedName>
        <fullName evidence="4">Mitochondrial ribosomal protein L28</fullName>
    </recommendedName>
</protein>
<dbReference type="OrthoDB" id="2098203at2759"/>
<sequence>MASSLLASSKIVARKKYANFTLVYTRNAGRKAGHSGDPQNELIRRVLYPSNIRNRETPTGTWRPDVAKALRKATPSKQAHETIERAWLLHERHMRWKRDEETKRKFECIRRAMVELELVDPYLFKEANRVEDPRKRAEAEAELLKGLKGAEKKAMECRLPGLFPPELRLPTDTPPRTGWDYDWKLPSTSS</sequence>
<dbReference type="Gene3D" id="6.10.250.3440">
    <property type="match status" value="1"/>
</dbReference>
<dbReference type="GO" id="GO:0003735">
    <property type="term" value="F:structural constituent of ribosome"/>
    <property type="evidence" value="ECO:0007669"/>
    <property type="project" value="InterPro"/>
</dbReference>
<dbReference type="PANTHER" id="PTHR39150:SF1">
    <property type="entry name" value="LARGE RIBOSOMAL SUBUNIT PROTEIN ML40"/>
    <property type="match status" value="1"/>
</dbReference>
<evidence type="ECO:0000256" key="1">
    <source>
        <dbReference type="SAM" id="MobiDB-lite"/>
    </source>
</evidence>
<reference evidence="2" key="1">
    <citation type="submission" date="2016-06" db="EMBL/GenBank/DDBJ databases">
        <title>Draft Genome sequence of the fungus Inonotus baumii.</title>
        <authorList>
            <person name="Zhu H."/>
            <person name="Lin W."/>
        </authorList>
    </citation>
    <scope>NUCLEOTIDE SEQUENCE</scope>
    <source>
        <strain evidence="2">821</strain>
    </source>
</reference>
<dbReference type="EMBL" id="LNZH02000208">
    <property type="protein sequence ID" value="OCB85567.1"/>
    <property type="molecule type" value="Genomic_DNA"/>
</dbReference>
<dbReference type="Proteomes" id="UP000757232">
    <property type="component" value="Unassembled WGS sequence"/>
</dbReference>
<organism evidence="2 3">
    <name type="scientific">Sanghuangporus baumii</name>
    <name type="common">Phellinus baumii</name>
    <dbReference type="NCBI Taxonomy" id="108892"/>
    <lineage>
        <taxon>Eukaryota</taxon>
        <taxon>Fungi</taxon>
        <taxon>Dikarya</taxon>
        <taxon>Basidiomycota</taxon>
        <taxon>Agaricomycotina</taxon>
        <taxon>Agaricomycetes</taxon>
        <taxon>Hymenochaetales</taxon>
        <taxon>Hymenochaetaceae</taxon>
        <taxon>Sanghuangporus</taxon>
    </lineage>
</organism>
<dbReference type="GO" id="GO:0005739">
    <property type="term" value="C:mitochondrion"/>
    <property type="evidence" value="ECO:0007669"/>
    <property type="project" value="GOC"/>
</dbReference>
<proteinExistence type="predicted"/>
<name>A0A9Q5HTH5_SANBA</name>
<dbReference type="AlphaFoldDB" id="A0A9Q5HTH5"/>
<evidence type="ECO:0000313" key="3">
    <source>
        <dbReference type="Proteomes" id="UP000757232"/>
    </source>
</evidence>
<feature type="region of interest" description="Disordered" evidence="1">
    <location>
        <begin position="162"/>
        <end position="190"/>
    </location>
</feature>
<keyword evidence="3" id="KW-1185">Reference proteome</keyword>
<dbReference type="GO" id="GO:0032543">
    <property type="term" value="P:mitochondrial translation"/>
    <property type="evidence" value="ECO:0007669"/>
    <property type="project" value="InterPro"/>
</dbReference>